<keyword evidence="4" id="KW-0371">Homeobox</keyword>
<keyword evidence="6" id="KW-0539">Nucleus</keyword>
<protein>
    <recommendedName>
        <fullName evidence="9">CUT domain-containing protein</fullName>
    </recommendedName>
</protein>
<comment type="subcellular location">
    <subcellularLocation>
        <location evidence="1">Nucleus</location>
    </subcellularLocation>
</comment>
<evidence type="ECO:0000256" key="2">
    <source>
        <dbReference type="ARBA" id="ARBA00023015"/>
    </source>
</evidence>
<dbReference type="Pfam" id="PF00612">
    <property type="entry name" value="IQ"/>
    <property type="match status" value="1"/>
</dbReference>
<dbReference type="InterPro" id="IPR010982">
    <property type="entry name" value="Lambda_DNA-bd_dom_sf"/>
</dbReference>
<proteinExistence type="predicted"/>
<dbReference type="EMBL" id="MUJZ01040335">
    <property type="protein sequence ID" value="OTF75797.1"/>
    <property type="molecule type" value="Genomic_DNA"/>
</dbReference>
<evidence type="ECO:0000256" key="5">
    <source>
        <dbReference type="ARBA" id="ARBA00023163"/>
    </source>
</evidence>
<feature type="coiled-coil region" evidence="7">
    <location>
        <begin position="331"/>
        <end position="369"/>
    </location>
</feature>
<dbReference type="AlphaFoldDB" id="A0A1Y3B6G9"/>
<gene>
    <name evidence="10" type="ORF">BLA29_000511</name>
</gene>
<evidence type="ECO:0000313" key="10">
    <source>
        <dbReference type="EMBL" id="OTF75797.1"/>
    </source>
</evidence>
<feature type="domain" description="CUT" evidence="9">
    <location>
        <begin position="81"/>
        <end position="172"/>
    </location>
</feature>
<dbReference type="SMART" id="SM01109">
    <property type="entry name" value="CUT"/>
    <property type="match status" value="1"/>
</dbReference>
<evidence type="ECO:0000256" key="8">
    <source>
        <dbReference type="SAM" id="MobiDB-lite"/>
    </source>
</evidence>
<keyword evidence="7" id="KW-0175">Coiled coil</keyword>
<dbReference type="InterPro" id="IPR003350">
    <property type="entry name" value="CUT_dom"/>
</dbReference>
<evidence type="ECO:0000256" key="3">
    <source>
        <dbReference type="ARBA" id="ARBA00023125"/>
    </source>
</evidence>
<feature type="compositionally biased region" description="Polar residues" evidence="8">
    <location>
        <begin position="182"/>
        <end position="192"/>
    </location>
</feature>
<evidence type="ECO:0000256" key="6">
    <source>
        <dbReference type="ARBA" id="ARBA00023242"/>
    </source>
</evidence>
<comment type="caution">
    <text evidence="10">The sequence shown here is derived from an EMBL/GenBank/DDBJ whole genome shotgun (WGS) entry which is preliminary data.</text>
</comment>
<dbReference type="OrthoDB" id="10366627at2759"/>
<keyword evidence="5" id="KW-0804">Transcription</keyword>
<dbReference type="Gene3D" id="1.10.260.40">
    <property type="entry name" value="lambda repressor-like DNA-binding domains"/>
    <property type="match status" value="1"/>
</dbReference>
<dbReference type="GO" id="GO:0003677">
    <property type="term" value="F:DNA binding"/>
    <property type="evidence" value="ECO:0007669"/>
    <property type="project" value="UniProtKB-KW"/>
</dbReference>
<accession>A0A1Y3B6G9</accession>
<evidence type="ECO:0000256" key="1">
    <source>
        <dbReference type="ARBA" id="ARBA00004123"/>
    </source>
</evidence>
<evidence type="ECO:0000256" key="4">
    <source>
        <dbReference type="ARBA" id="ARBA00023155"/>
    </source>
</evidence>
<feature type="region of interest" description="Disordered" evidence="8">
    <location>
        <begin position="182"/>
        <end position="209"/>
    </location>
</feature>
<dbReference type="PROSITE" id="PS51042">
    <property type="entry name" value="CUT"/>
    <property type="match status" value="1"/>
</dbReference>
<dbReference type="SUPFAM" id="SSF47413">
    <property type="entry name" value="lambda repressor-like DNA-binding domains"/>
    <property type="match status" value="1"/>
</dbReference>
<dbReference type="Proteomes" id="UP000194236">
    <property type="component" value="Unassembled WGS sequence"/>
</dbReference>
<evidence type="ECO:0000256" key="7">
    <source>
        <dbReference type="SAM" id="Coils"/>
    </source>
</evidence>
<sequence>MEIGNKSNETTTKHNDADTTDELMNNIEQDNNVIKLVANNNQESYDIDLGNQDHLRYTLNSNVIRMKKANRQRMEMEPFPHDIVFDRNKIDTITLAKVMIAELNRYKIPRLAFAVHILHCSQYTLKRALKDPRPWREMTKANFDSTKALYVQIKKWLQKPLIERRREYIAVKALLLENGSESNDVTNVSTTKRSTNNDPSNRDSSNNNNSFTAPIYTPFVVIIQKCWRGYRIRRRLDRETPSFRIIRQRLRFIQNDRIRQFRDNGGDSDISRQFLQISRTIEQILRQNNSKETFDSIQGKMQQVQKLSMKIYEILNQHERMERDRQINRIKFEHEQQLQNVQQEYRKQIEQLEKQLKESHERQQQQQQIQIVHPPVNAGQQTNHHHHYLQQPAQFYQINYDAFRY</sequence>
<dbReference type="InterPro" id="IPR000048">
    <property type="entry name" value="IQ_motif_EF-hand-BS"/>
</dbReference>
<keyword evidence="3" id="KW-0238">DNA-binding</keyword>
<evidence type="ECO:0000259" key="9">
    <source>
        <dbReference type="PROSITE" id="PS51042"/>
    </source>
</evidence>
<keyword evidence="11" id="KW-1185">Reference proteome</keyword>
<organism evidence="10 11">
    <name type="scientific">Euroglyphus maynei</name>
    <name type="common">Mayne's house dust mite</name>
    <dbReference type="NCBI Taxonomy" id="6958"/>
    <lineage>
        <taxon>Eukaryota</taxon>
        <taxon>Metazoa</taxon>
        <taxon>Ecdysozoa</taxon>
        <taxon>Arthropoda</taxon>
        <taxon>Chelicerata</taxon>
        <taxon>Arachnida</taxon>
        <taxon>Acari</taxon>
        <taxon>Acariformes</taxon>
        <taxon>Sarcoptiformes</taxon>
        <taxon>Astigmata</taxon>
        <taxon>Psoroptidia</taxon>
        <taxon>Analgoidea</taxon>
        <taxon>Pyroglyphidae</taxon>
        <taxon>Pyroglyphinae</taxon>
        <taxon>Euroglyphus</taxon>
    </lineage>
</organism>
<dbReference type="Pfam" id="PF02376">
    <property type="entry name" value="CUT"/>
    <property type="match status" value="1"/>
</dbReference>
<dbReference type="GO" id="GO:0005634">
    <property type="term" value="C:nucleus"/>
    <property type="evidence" value="ECO:0007669"/>
    <property type="project" value="UniProtKB-SubCell"/>
</dbReference>
<reference evidence="10 11" key="1">
    <citation type="submission" date="2017-03" db="EMBL/GenBank/DDBJ databases">
        <title>Genome Survey of Euroglyphus maynei.</title>
        <authorList>
            <person name="Arlian L.G."/>
            <person name="Morgan M.S."/>
            <person name="Rider S.D."/>
        </authorList>
    </citation>
    <scope>NUCLEOTIDE SEQUENCE [LARGE SCALE GENOMIC DNA]</scope>
    <source>
        <strain evidence="10">Arlian Lab</strain>
        <tissue evidence="10">Whole body</tissue>
    </source>
</reference>
<feature type="compositionally biased region" description="Low complexity" evidence="8">
    <location>
        <begin position="193"/>
        <end position="209"/>
    </location>
</feature>
<keyword evidence="2" id="KW-0805">Transcription regulation</keyword>
<name>A0A1Y3B6G9_EURMA</name>
<evidence type="ECO:0000313" key="11">
    <source>
        <dbReference type="Proteomes" id="UP000194236"/>
    </source>
</evidence>
<dbReference type="PROSITE" id="PS50096">
    <property type="entry name" value="IQ"/>
    <property type="match status" value="1"/>
</dbReference>